<dbReference type="STRING" id="1302687.SAMN05444267_101298"/>
<dbReference type="AlphaFoldDB" id="A0A1M6Y640"/>
<name>A0A1M6Y640_9FLAO</name>
<evidence type="ECO:0000256" key="1">
    <source>
        <dbReference type="SAM" id="SignalP"/>
    </source>
</evidence>
<accession>A0A1M6Y640</accession>
<keyword evidence="3" id="KW-1185">Reference proteome</keyword>
<keyword evidence="1" id="KW-0732">Signal</keyword>
<reference evidence="3" key="1">
    <citation type="submission" date="2016-11" db="EMBL/GenBank/DDBJ databases">
        <authorList>
            <person name="Varghese N."/>
            <person name="Submissions S."/>
        </authorList>
    </citation>
    <scope>NUCLEOTIDE SEQUENCE [LARGE SCALE GENOMIC DNA]</scope>
    <source>
        <strain evidence="3">DSM 26899</strain>
    </source>
</reference>
<feature type="chain" id="PRO_5012861800" evidence="1">
    <location>
        <begin position="28"/>
        <end position="1068"/>
    </location>
</feature>
<proteinExistence type="predicted"/>
<gene>
    <name evidence="2" type="ORF">SAMN05444267_101298</name>
</gene>
<sequence length="1068" mass="115189">MIKTMRKTILKGFLLLCCPLLGSLSYGQVVQKIKPDTSSGTRVDNPEFSNDADVNTFGQINSYGGAALGIGAYSGTLTLGYTAPTSYVPANSKFYLKVNSNEVGLLDALLGGSLGNLLKGVLGVVIGGEHVTTFNLKNAAGNNAISVSTVNSNANQDKITIAKDASQNYYAIFYPKEPIKTIEVNDKTSSPVLLGGLNNFKVYDSYYYKDNVSDCDVSLLTSYTAGGGLLSLIASEPVVNAHYAIDNDLTTYSKIGITALLNLNASGTVEQFFHLPKAINDKVMRFKIRMPSGLLKLDVGNQSSVVFYKDGVEVSTVKLDTSVLGLDLLGLINQNNAEFSFLAAPRDANGKIIPFDKVGIRVFKPLSVNLLNAEDIRVYDVAYVDDSPEVKKVCSFEFLNNNIRQRKFDITQLIPNYDANYAGYIVVDRNQKEIPFKTAADKLANRWQPLGTYYIKGLNATGYCANEYIGFTAAEDKQYQIVGNAAISLPLDANNDGVPDASTIFAAANYQSQLLGSTGVKIYDELTNLEVTGQTISFPKIGTYNFYAKSANSSSTCDIVKRITVYVYDKLECEYQYVQRMATIKSTGAILTGGSTNSERAVDNDLSTYGTIFNAISLAGIGNSWIDLTFNNVQAVPITAGTPITIKLGQDYGVLQLLGGITVQTLNKSGAPVGPLKSIGELDLLNLLVGNNTIDVTFIPKDAAGANIEYGGVRVLVGSVLGLFNSARIYGAYVDDRTPVTQSTACDANMTVNGAEIPGNLNAQVLLNRSTKDVLYGVQDAGLGVATVLSGVLYPYLATDAINNSTSPLHGSPNYDTAAIFNTSVGVLNKQILTVKFKNIARPGDKVRIVMSSEGLPILDVNVLGGFTIQRYLGDIPIGDEIKASDSQIIKLDLLKLIANQASTKTAIILDGIGASFDRIELRLNNVVSANLLGSKTYVYDVSILPYFDVVQNEQSLCLSTPLSFSLLEPCTSYRLSFAYAQKDSTGNITAWVDIPNSQINLIPSGSTADNLNYQLNRMYKLYSKVDNLYMKVDVSRGNCLVGEAQYVPVKINACQAIVNPVIRSILK</sequence>
<feature type="signal peptide" evidence="1">
    <location>
        <begin position="1"/>
        <end position="27"/>
    </location>
</feature>
<dbReference type="EMBL" id="FRAV01000012">
    <property type="protein sequence ID" value="SHL13622.1"/>
    <property type="molecule type" value="Genomic_DNA"/>
</dbReference>
<evidence type="ECO:0000313" key="3">
    <source>
        <dbReference type="Proteomes" id="UP000184364"/>
    </source>
</evidence>
<evidence type="ECO:0000313" key="2">
    <source>
        <dbReference type="EMBL" id="SHL13622.1"/>
    </source>
</evidence>
<dbReference type="Proteomes" id="UP000184364">
    <property type="component" value="Unassembled WGS sequence"/>
</dbReference>
<organism evidence="2 3">
    <name type="scientific">Chryseobacterium polytrichastri</name>
    <dbReference type="NCBI Taxonomy" id="1302687"/>
    <lineage>
        <taxon>Bacteria</taxon>
        <taxon>Pseudomonadati</taxon>
        <taxon>Bacteroidota</taxon>
        <taxon>Flavobacteriia</taxon>
        <taxon>Flavobacteriales</taxon>
        <taxon>Weeksellaceae</taxon>
        <taxon>Chryseobacterium group</taxon>
        <taxon>Chryseobacterium</taxon>
    </lineage>
</organism>
<protein>
    <submittedName>
        <fullName evidence="2">Uncharacterized protein</fullName>
    </submittedName>
</protein>